<feature type="signal peptide" evidence="15">
    <location>
        <begin position="1"/>
        <end position="31"/>
    </location>
</feature>
<dbReference type="Gene3D" id="2.40.170.20">
    <property type="entry name" value="TonB-dependent receptor, beta-barrel domain"/>
    <property type="match status" value="1"/>
</dbReference>
<dbReference type="GO" id="GO:0015344">
    <property type="term" value="F:siderophore uptake transmembrane transporter activity"/>
    <property type="evidence" value="ECO:0007669"/>
    <property type="project" value="TreeGrafter"/>
</dbReference>
<comment type="caution">
    <text evidence="18">The sequence shown here is derived from an EMBL/GenBank/DDBJ whole genome shotgun (WGS) entry which is preliminary data.</text>
</comment>
<feature type="chain" id="PRO_5021467169" description="Heme transporter BhuA" evidence="15">
    <location>
        <begin position="32"/>
        <end position="685"/>
    </location>
</feature>
<dbReference type="NCBIfam" id="TIGR01785">
    <property type="entry name" value="TonB-hemin"/>
    <property type="match status" value="1"/>
</dbReference>
<dbReference type="GO" id="GO:0044718">
    <property type="term" value="P:siderophore transmembrane transport"/>
    <property type="evidence" value="ECO:0007669"/>
    <property type="project" value="TreeGrafter"/>
</dbReference>
<sequence length="685" mass="73938">MPAINGEQRRSFLASTGLAVIIAAMTSGAYAQQQPAATDADGVKLNTITIQNPTAAKGDAPYSTPAAVSAISKEEINRYGDVKLDDLLRDIPGTFTRINGSQPGVAVNIRGFEGSGRVNTMIDGVRQNFRFTGHEASGFTYVDSNLLADIDVSRGAVTGLGGGALAGSVNLRTLGVDDIVRPGQQYGVLGRASWGSNGVGFSEMLAAGARANSMGIAGAISHRDSDNYKNGDGIEQNNTGQKLTSGLIKTEFGFGEDHKLSLGGVFYKNDFGANSYNQTIKNQTLTANYSYNPSDNDLIDFRLNGYYNRLDMNYFENLSGAWSATTSGREIRDIGLGFDASNTSRFNIDKVAVKWNYGVEYFHDKVTGEKTGVNPDNGRSTAGAVFSDTTLSYGIADLTVGLRYNFYSLEGDAKDGTSLVDKSFNALDPRITLAFNATSWLQPYVTYSHSMRSPTLQETMVGGVHPGSTQVGFRANPDLEPEKQRGWEIGANIRKDDLFTAGDSLRIKANYYNMNVENYIVSSGYNGCNPFGPNCQTWYTNVDGDSRVQGVELQAAYDAGFAFAGVTYTYTKADLPPIMPGLGASQYLPDNIFSLSGGARFFERKLTVGGRYSYVSTGEVAGYTGVTKSNESYGLVDIFANYKFTDNIDLTLKVNNLFDKSYTPFLSTSGSGQGRTFLVATQFQF</sequence>
<gene>
    <name evidence="18" type="ORF">FHY56_00635</name>
</gene>
<evidence type="ECO:0000256" key="8">
    <source>
        <dbReference type="ARBA" id="ARBA00023077"/>
    </source>
</evidence>
<evidence type="ECO:0000313" key="18">
    <source>
        <dbReference type="EMBL" id="TPF76909.1"/>
    </source>
</evidence>
<keyword evidence="10 18" id="KW-0675">Receptor</keyword>
<dbReference type="PROSITE" id="PS01156">
    <property type="entry name" value="TONB_DEPENDENT_REC_2"/>
    <property type="match status" value="1"/>
</dbReference>
<evidence type="ECO:0000256" key="13">
    <source>
        <dbReference type="PROSITE-ProRule" id="PRU10144"/>
    </source>
</evidence>
<evidence type="ECO:0000256" key="11">
    <source>
        <dbReference type="ARBA" id="ARBA00023237"/>
    </source>
</evidence>
<comment type="subcellular location">
    <subcellularLocation>
        <location evidence="1 12">Cell outer membrane</location>
        <topology evidence="1 12">Multi-pass membrane protein</topology>
    </subcellularLocation>
</comment>
<dbReference type="InterPro" id="IPR010917">
    <property type="entry name" value="TonB_rcpt_CS"/>
</dbReference>
<dbReference type="InterPro" id="IPR000531">
    <property type="entry name" value="Beta-barrel_TonB"/>
</dbReference>
<name>A0A502BT78_9HYPH</name>
<dbReference type="SUPFAM" id="SSF56935">
    <property type="entry name" value="Porins"/>
    <property type="match status" value="1"/>
</dbReference>
<dbReference type="PROSITE" id="PS51318">
    <property type="entry name" value="TAT"/>
    <property type="match status" value="1"/>
</dbReference>
<dbReference type="PROSITE" id="PS52016">
    <property type="entry name" value="TONB_DEPENDENT_REC_3"/>
    <property type="match status" value="1"/>
</dbReference>
<dbReference type="InterPro" id="IPR011276">
    <property type="entry name" value="TonB_haem/Hb_rcpt"/>
</dbReference>
<feature type="short sequence motif" description="TonB C-terminal box" evidence="13">
    <location>
        <begin position="668"/>
        <end position="685"/>
    </location>
</feature>
<dbReference type="OrthoDB" id="9796221at2"/>
<dbReference type="Proteomes" id="UP000315388">
    <property type="component" value="Unassembled WGS sequence"/>
</dbReference>
<dbReference type="InterPro" id="IPR012910">
    <property type="entry name" value="Plug_dom"/>
</dbReference>
<dbReference type="InterPro" id="IPR039426">
    <property type="entry name" value="TonB-dep_rcpt-like"/>
</dbReference>
<evidence type="ECO:0000256" key="3">
    <source>
        <dbReference type="ARBA" id="ARBA00021261"/>
    </source>
</evidence>
<dbReference type="GO" id="GO:0009279">
    <property type="term" value="C:cell outer membrane"/>
    <property type="evidence" value="ECO:0007669"/>
    <property type="project" value="UniProtKB-SubCell"/>
</dbReference>
<evidence type="ECO:0000256" key="6">
    <source>
        <dbReference type="ARBA" id="ARBA00022692"/>
    </source>
</evidence>
<keyword evidence="8 14" id="KW-0798">TonB box</keyword>
<keyword evidence="19" id="KW-1185">Reference proteome</keyword>
<dbReference type="EMBL" id="VEWJ01000001">
    <property type="protein sequence ID" value="TPF76909.1"/>
    <property type="molecule type" value="Genomic_DNA"/>
</dbReference>
<dbReference type="InterPro" id="IPR036942">
    <property type="entry name" value="Beta-barrel_TonB_sf"/>
</dbReference>
<dbReference type="CDD" id="cd01347">
    <property type="entry name" value="ligand_gated_channel"/>
    <property type="match status" value="1"/>
</dbReference>
<reference evidence="18 19" key="1">
    <citation type="journal article" date="2003" name="Int. J. Syst. Evol. Microbiol.">
        <title>Towards a standardized format for the description of a novel species (of an established genus): Ochrobactrum gallinifaecis sp. nov.</title>
        <authorList>
            <person name="Kampfer P."/>
            <person name="Buczolits S."/>
            <person name="Albrecht A."/>
            <person name="Busse H.J."/>
            <person name="Stackebrandt E."/>
        </authorList>
    </citation>
    <scope>NUCLEOTIDE SEQUENCE [LARGE SCALE GENOMIC DNA]</scope>
    <source>
        <strain evidence="18 19">ISO 196</strain>
    </source>
</reference>
<feature type="domain" description="TonB-dependent receptor-like beta-barrel" evidence="16">
    <location>
        <begin position="247"/>
        <end position="657"/>
    </location>
</feature>
<protein>
    <recommendedName>
        <fullName evidence="3">Heme transporter BhuA</fullName>
    </recommendedName>
</protein>
<evidence type="ECO:0000313" key="19">
    <source>
        <dbReference type="Proteomes" id="UP000315388"/>
    </source>
</evidence>
<dbReference type="Pfam" id="PF07715">
    <property type="entry name" value="Plug"/>
    <property type="match status" value="1"/>
</dbReference>
<dbReference type="InterPro" id="IPR006311">
    <property type="entry name" value="TAT_signal"/>
</dbReference>
<evidence type="ECO:0000256" key="12">
    <source>
        <dbReference type="PROSITE-ProRule" id="PRU01360"/>
    </source>
</evidence>
<dbReference type="InterPro" id="IPR037066">
    <property type="entry name" value="Plug_dom_sf"/>
</dbReference>
<evidence type="ECO:0000256" key="1">
    <source>
        <dbReference type="ARBA" id="ARBA00004571"/>
    </source>
</evidence>
<evidence type="ECO:0000259" key="17">
    <source>
        <dbReference type="Pfam" id="PF07715"/>
    </source>
</evidence>
<keyword evidence="7 15" id="KW-0732">Signal</keyword>
<feature type="domain" description="TonB-dependent receptor plug" evidence="17">
    <location>
        <begin position="62"/>
        <end position="167"/>
    </location>
</feature>
<keyword evidence="5 12" id="KW-1134">Transmembrane beta strand</keyword>
<dbReference type="PANTHER" id="PTHR30069">
    <property type="entry name" value="TONB-DEPENDENT OUTER MEMBRANE RECEPTOR"/>
    <property type="match status" value="1"/>
</dbReference>
<evidence type="ECO:0000256" key="14">
    <source>
        <dbReference type="RuleBase" id="RU003357"/>
    </source>
</evidence>
<keyword evidence="11 12" id="KW-0998">Cell outer membrane</keyword>
<evidence type="ECO:0000256" key="4">
    <source>
        <dbReference type="ARBA" id="ARBA00022448"/>
    </source>
</evidence>
<keyword evidence="4 12" id="KW-0813">Transport</keyword>
<evidence type="ECO:0000256" key="15">
    <source>
        <dbReference type="SAM" id="SignalP"/>
    </source>
</evidence>
<comment type="similarity">
    <text evidence="2 12 14">Belongs to the TonB-dependent receptor family.</text>
</comment>
<dbReference type="PANTHER" id="PTHR30069:SF41">
    <property type="entry name" value="HEME_HEMOPEXIN UTILIZATION PROTEIN C"/>
    <property type="match status" value="1"/>
</dbReference>
<organism evidence="18 19">
    <name type="scientific">Brucella gallinifaecis</name>
    <dbReference type="NCBI Taxonomy" id="215590"/>
    <lineage>
        <taxon>Bacteria</taxon>
        <taxon>Pseudomonadati</taxon>
        <taxon>Pseudomonadota</taxon>
        <taxon>Alphaproteobacteria</taxon>
        <taxon>Hyphomicrobiales</taxon>
        <taxon>Brucellaceae</taxon>
        <taxon>Brucella/Ochrobactrum group</taxon>
        <taxon>Brucella</taxon>
    </lineage>
</organism>
<keyword evidence="9 12" id="KW-0472">Membrane</keyword>
<dbReference type="RefSeq" id="WP_140903251.1">
    <property type="nucleotide sequence ID" value="NZ_JBHTMD010000017.1"/>
</dbReference>
<proteinExistence type="inferred from homology"/>
<evidence type="ECO:0000259" key="16">
    <source>
        <dbReference type="Pfam" id="PF00593"/>
    </source>
</evidence>
<dbReference type="Gene3D" id="2.170.130.10">
    <property type="entry name" value="TonB-dependent receptor, plug domain"/>
    <property type="match status" value="1"/>
</dbReference>
<evidence type="ECO:0000256" key="7">
    <source>
        <dbReference type="ARBA" id="ARBA00022729"/>
    </source>
</evidence>
<evidence type="ECO:0000256" key="9">
    <source>
        <dbReference type="ARBA" id="ARBA00023136"/>
    </source>
</evidence>
<dbReference type="GO" id="GO:0015232">
    <property type="term" value="F:heme transmembrane transporter activity"/>
    <property type="evidence" value="ECO:0007669"/>
    <property type="project" value="InterPro"/>
</dbReference>
<keyword evidence="6 12" id="KW-0812">Transmembrane</keyword>
<accession>A0A502BT78</accession>
<evidence type="ECO:0000256" key="5">
    <source>
        <dbReference type="ARBA" id="ARBA00022452"/>
    </source>
</evidence>
<dbReference type="AlphaFoldDB" id="A0A502BT78"/>
<dbReference type="Pfam" id="PF00593">
    <property type="entry name" value="TonB_dep_Rec_b-barrel"/>
    <property type="match status" value="1"/>
</dbReference>
<evidence type="ECO:0000256" key="10">
    <source>
        <dbReference type="ARBA" id="ARBA00023170"/>
    </source>
</evidence>
<evidence type="ECO:0000256" key="2">
    <source>
        <dbReference type="ARBA" id="ARBA00009810"/>
    </source>
</evidence>